<accession>V4ATR7</accession>
<feature type="compositionally biased region" description="Basic and acidic residues" evidence="1">
    <location>
        <begin position="283"/>
        <end position="294"/>
    </location>
</feature>
<dbReference type="AlphaFoldDB" id="V4ATR7"/>
<dbReference type="OMA" id="WVLLINQ"/>
<feature type="region of interest" description="Disordered" evidence="1">
    <location>
        <begin position="277"/>
        <end position="461"/>
    </location>
</feature>
<feature type="compositionally biased region" description="Basic and acidic residues" evidence="1">
    <location>
        <begin position="439"/>
        <end position="451"/>
    </location>
</feature>
<feature type="region of interest" description="Disordered" evidence="1">
    <location>
        <begin position="492"/>
        <end position="586"/>
    </location>
</feature>
<feature type="compositionally biased region" description="Polar residues" evidence="1">
    <location>
        <begin position="317"/>
        <end position="333"/>
    </location>
</feature>
<dbReference type="GeneID" id="20242810"/>
<feature type="compositionally biased region" description="Basic and acidic residues" evidence="1">
    <location>
        <begin position="544"/>
        <end position="566"/>
    </location>
</feature>
<evidence type="ECO:0000313" key="2">
    <source>
        <dbReference type="EMBL" id="ESO97151.1"/>
    </source>
</evidence>
<proteinExistence type="predicted"/>
<organism evidence="2 3">
    <name type="scientific">Lottia gigantea</name>
    <name type="common">Giant owl limpet</name>
    <dbReference type="NCBI Taxonomy" id="225164"/>
    <lineage>
        <taxon>Eukaryota</taxon>
        <taxon>Metazoa</taxon>
        <taxon>Spiralia</taxon>
        <taxon>Lophotrochozoa</taxon>
        <taxon>Mollusca</taxon>
        <taxon>Gastropoda</taxon>
        <taxon>Patellogastropoda</taxon>
        <taxon>Lottioidea</taxon>
        <taxon>Lottiidae</taxon>
        <taxon>Lottia</taxon>
    </lineage>
</organism>
<dbReference type="HOGENOM" id="CLU_447823_0_0_1"/>
<feature type="compositionally biased region" description="Basic and acidic residues" evidence="1">
    <location>
        <begin position="367"/>
        <end position="410"/>
    </location>
</feature>
<reference evidence="2 3" key="1">
    <citation type="journal article" date="2013" name="Nature">
        <title>Insights into bilaterian evolution from three spiralian genomes.</title>
        <authorList>
            <person name="Simakov O."/>
            <person name="Marletaz F."/>
            <person name="Cho S.J."/>
            <person name="Edsinger-Gonzales E."/>
            <person name="Havlak P."/>
            <person name="Hellsten U."/>
            <person name="Kuo D.H."/>
            <person name="Larsson T."/>
            <person name="Lv J."/>
            <person name="Arendt D."/>
            <person name="Savage R."/>
            <person name="Osoegawa K."/>
            <person name="de Jong P."/>
            <person name="Grimwood J."/>
            <person name="Chapman J.A."/>
            <person name="Shapiro H."/>
            <person name="Aerts A."/>
            <person name="Otillar R.P."/>
            <person name="Terry A.Y."/>
            <person name="Boore J.L."/>
            <person name="Grigoriev I.V."/>
            <person name="Lindberg D.R."/>
            <person name="Seaver E.C."/>
            <person name="Weisblat D.A."/>
            <person name="Putnam N.H."/>
            <person name="Rokhsar D.S."/>
        </authorList>
    </citation>
    <scope>NUCLEOTIDE SEQUENCE [LARGE SCALE GENOMIC DNA]</scope>
</reference>
<dbReference type="RefSeq" id="XP_009052171.1">
    <property type="nucleotide sequence ID" value="XM_009053923.1"/>
</dbReference>
<sequence length="610" mass="70543">MQKEMEDFPAAIYLASEESVFHNPAVLFDLVRPTKTGNGVESAAGLANVIPRKRIYRMETEEELEIFKNELLRRPLVLQPTTHSGKGIGKGTKGCALWVNHINWILLINQTHPKILGRIQMGVDAAKQAMANKEPFLLRYKFGSLLQRLHFLIFKDGLNLSDHFDQMLSYLRYANWTYGELIVRYPGPEGTKTFLIPKRDISFSFEDIEPQEIFVRPELYRAPIRPPNNPVTGDEIRTWLPGWTVNEITPLEDIGETAPTNNYSYAQAGRLYESFRKKKKTRPVVDKSPKDNHGFESSIEMEDIAPSVSQGAMAGPSTPNGAYSYLPQNSSVHGASANYIHPKSQSDNRYDDRNFDSNRHENRHARERQPQRPSRQHERQPVKSELYPEVHIVDKSSKSKSRDLYNKPEVDLSQGRESNQSSFSTAASSGPTDSGYHGNETDSYHSDRYPHDNGYSHGENLGFHHEEESEDKIMMKHKQFVNNMLQERQAVNNNLPVRKPRNAEYRAHQKNPGQRYENNYNKQQQNGPRSPRHNDYYQNTPKNGHYDSPRDLKQPDRNDRSPHDRYGNTPNNRHYENYDHYGNNPRQTYNEEHNTQHFNFKTENMSESFI</sequence>
<gene>
    <name evidence="2" type="ORF">LOTGIDRAFT_174585</name>
</gene>
<dbReference type="CTD" id="20242810"/>
<evidence type="ECO:0000256" key="1">
    <source>
        <dbReference type="SAM" id="MobiDB-lite"/>
    </source>
</evidence>
<name>V4ATR7_LOTGI</name>
<dbReference type="EMBL" id="KB201324">
    <property type="protein sequence ID" value="ESO97151.1"/>
    <property type="molecule type" value="Genomic_DNA"/>
</dbReference>
<dbReference type="OrthoDB" id="6101411at2759"/>
<feature type="compositionally biased region" description="Polar residues" evidence="1">
    <location>
        <begin position="516"/>
        <end position="528"/>
    </location>
</feature>
<keyword evidence="3" id="KW-1185">Reference proteome</keyword>
<feature type="compositionally biased region" description="Low complexity" evidence="1">
    <location>
        <begin position="418"/>
        <end position="429"/>
    </location>
</feature>
<dbReference type="Proteomes" id="UP000030746">
    <property type="component" value="Unassembled WGS sequence"/>
</dbReference>
<dbReference type="KEGG" id="lgi:LOTGIDRAFT_174585"/>
<feature type="compositionally biased region" description="Basic and acidic residues" evidence="1">
    <location>
        <begin position="344"/>
        <end position="360"/>
    </location>
</feature>
<protein>
    <submittedName>
        <fullName evidence="2">Uncharacterized protein</fullName>
    </submittedName>
</protein>
<evidence type="ECO:0000313" key="3">
    <source>
        <dbReference type="Proteomes" id="UP000030746"/>
    </source>
</evidence>